<dbReference type="PANTHER" id="PTHR13318">
    <property type="entry name" value="PARTNER OF PAIRED, ISOFORM B-RELATED"/>
    <property type="match status" value="1"/>
</dbReference>
<accession>A0A068SAD4</accession>
<dbReference type="InterPro" id="IPR032675">
    <property type="entry name" value="LRR_dom_sf"/>
</dbReference>
<dbReference type="SUPFAM" id="SSF52047">
    <property type="entry name" value="RNI-like"/>
    <property type="match status" value="1"/>
</dbReference>
<name>A0A068SAD4_9FUNG</name>
<comment type="caution">
    <text evidence="1">The sequence shown here is derived from an EMBL/GenBank/DDBJ whole genome shotgun (WGS) entry which is preliminary data.</text>
</comment>
<organism evidence="1 2">
    <name type="scientific">Lichtheimia corymbifera JMRC:FSU:9682</name>
    <dbReference type="NCBI Taxonomy" id="1263082"/>
    <lineage>
        <taxon>Eukaryota</taxon>
        <taxon>Fungi</taxon>
        <taxon>Fungi incertae sedis</taxon>
        <taxon>Mucoromycota</taxon>
        <taxon>Mucoromycotina</taxon>
        <taxon>Mucoromycetes</taxon>
        <taxon>Mucorales</taxon>
        <taxon>Lichtheimiaceae</taxon>
        <taxon>Lichtheimia</taxon>
    </lineage>
</organism>
<proteinExistence type="predicted"/>
<dbReference type="Gene3D" id="3.80.10.10">
    <property type="entry name" value="Ribonuclease Inhibitor"/>
    <property type="match status" value="2"/>
</dbReference>
<protein>
    <recommendedName>
        <fullName evidence="3">F-box domain-containing protein</fullName>
    </recommendedName>
</protein>
<dbReference type="EMBL" id="CBTN010000068">
    <property type="protein sequence ID" value="CDH59318.1"/>
    <property type="molecule type" value="Genomic_DNA"/>
</dbReference>
<evidence type="ECO:0008006" key="3">
    <source>
        <dbReference type="Google" id="ProtNLM"/>
    </source>
</evidence>
<dbReference type="AlphaFoldDB" id="A0A068SAD4"/>
<reference evidence="1" key="1">
    <citation type="submission" date="2013-08" db="EMBL/GenBank/DDBJ databases">
        <title>Gene expansion shapes genome architecture in the human pathogen Lichtheimia corymbifera: an evolutionary genomics analysis in the ancient terrestrial Mucorales (Mucoromycotina).</title>
        <authorList>
            <person name="Schwartze V.U."/>
            <person name="Winter S."/>
            <person name="Shelest E."/>
            <person name="Marcet-Houben M."/>
            <person name="Horn F."/>
            <person name="Wehner S."/>
            <person name="Hoffmann K."/>
            <person name="Riege K."/>
            <person name="Sammeth M."/>
            <person name="Nowrousian M."/>
            <person name="Valiante V."/>
            <person name="Linde J."/>
            <person name="Jacobsen I.D."/>
            <person name="Marz M."/>
            <person name="Brakhage A.A."/>
            <person name="Gabaldon T."/>
            <person name="Bocker S."/>
            <person name="Voigt K."/>
        </authorList>
    </citation>
    <scope>NUCLEOTIDE SEQUENCE [LARGE SCALE GENOMIC DNA]</scope>
    <source>
        <strain evidence="1">FSU 9682</strain>
    </source>
</reference>
<dbReference type="Proteomes" id="UP000027586">
    <property type="component" value="Unassembled WGS sequence"/>
</dbReference>
<sequence>MTISVDSIALDNLRMAASQGEHDRVISDSKAICKQLLNLHLQTLDIEARSHVACAKIIQALIISMTMQQMDPASALGYLCQGYIHTQQGRFLAAARVYDTAIQHVATEDPLYGRLQKEKNMALERSSRRMDIIACLPNDVNYRIFEILFAGCQYEEYFQYLMVSSRWRQSIFQSGQLEVILEHDAPFVETHPVIIESWQHVRTIEFAHCPFPFYMLRKEVTSFESLTSIIIDQSPFGKVDQAISILRTMGNTLTTLILRDYARLDQPLYLNDILKSCPRLISLDCITDIQLSPLEDTYPALLHLTIHPVIQLDNNLLMDILPHLPSLRKLDVTNVPTSTPMSIINTSCRSLQYLRYGDSKETYIRESDIYPPGQGLRRLYIKNTRHEYSLDDILPLLINHHDTLESLVIYLREGTSGSQSLYDVMNKNDGIRFSNLIGLHVMCKSNTSDDILYLDMMAWIVQRAPFLKRVLLAKYAVYPPLMRALAQCVHLVSLKTDSLMSFSPQDRPNHYDQVLVQFIKDHVNITANHGGSRLQTLHVAMVDNQKMMAQSIGGLKSLRVLTLDTCNPMDASCVPFFKALTDDCHDLHTLDLRSGVYGQHAISNDILYLFRDFHNLQNLATFADLSVSTMGVLSLRQCPCLNRVSLRQARLDKGIMEVLKERIKSVH</sequence>
<gene>
    <name evidence="1" type="ORF">LCOR_10141.1</name>
</gene>
<dbReference type="OrthoDB" id="10432883at2759"/>
<dbReference type="GO" id="GO:0019005">
    <property type="term" value="C:SCF ubiquitin ligase complex"/>
    <property type="evidence" value="ECO:0007669"/>
    <property type="project" value="TreeGrafter"/>
</dbReference>
<keyword evidence="2" id="KW-1185">Reference proteome</keyword>
<evidence type="ECO:0000313" key="2">
    <source>
        <dbReference type="Proteomes" id="UP000027586"/>
    </source>
</evidence>
<dbReference type="GO" id="GO:0031146">
    <property type="term" value="P:SCF-dependent proteasomal ubiquitin-dependent protein catabolic process"/>
    <property type="evidence" value="ECO:0007669"/>
    <property type="project" value="TreeGrafter"/>
</dbReference>
<dbReference type="VEuPathDB" id="FungiDB:LCOR_10141.1"/>
<evidence type="ECO:0000313" key="1">
    <source>
        <dbReference type="EMBL" id="CDH59318.1"/>
    </source>
</evidence>